<protein>
    <submittedName>
        <fullName evidence="1">Winged helix DNA-binding domain-containing protein</fullName>
    </submittedName>
</protein>
<evidence type="ECO:0000313" key="1">
    <source>
        <dbReference type="EMBL" id="QXQ13309.1"/>
    </source>
</evidence>
<accession>A0ABX8S8I2</accession>
<sequence>MSATSWAELAGRTLARQFPTLPVANPPTALDVAATLAAIGPVQAQTARSPFLALAARLPGIEHDTIADAYENLQIVRGSNLRGTVHTCIPSDHPLLEVATRTGQRSLWQRTIKPAHATLEQIWAGIEEYAHEEYRTPAELLAHLIGWLDRNDPGHAAQLSDTAGRYFAFGHGGLLRRPLTGGWAGQGAAGYRTATALLGDRTAVLADPDSALTDLVARHLAAFGPAGRRDIAWWSGVGLRAVDAALERLAERIELIAYTAPDGEVCVDLADAPGPVELPGVRLLPEFDALLCGFAPPARARFVDPDHYRRLWSPDNGLLAAPILVDGRLTGYWRLSGNGRRRTAQITWFPRTRRPRTAESDEQLAAVERAYGVEITGVQIERG</sequence>
<name>A0ABX8S8I2_9ACTN</name>
<reference evidence="1" key="1">
    <citation type="submission" date="2021-07" db="EMBL/GenBank/DDBJ databases">
        <title>Candidatus Kaistella beijingensis sp. nov. isolated from a municipal wastewater treatment plant is involved in sludge foaming.</title>
        <authorList>
            <person name="Song Y."/>
            <person name="Liu S.-J."/>
        </authorList>
    </citation>
    <scope>NUCLEOTIDE SEQUENCE</scope>
    <source>
        <strain evidence="1">DSM 43998</strain>
    </source>
</reference>
<dbReference type="InterPro" id="IPR009351">
    <property type="entry name" value="AlkZ-like"/>
</dbReference>
<keyword evidence="1" id="KW-0238">DNA-binding</keyword>
<dbReference type="PANTHER" id="PTHR38479:SF2">
    <property type="entry name" value="WINGED HELIX DNA-BINDING DOMAIN-CONTAINING PROTEIN"/>
    <property type="match status" value="1"/>
</dbReference>
<proteinExistence type="predicted"/>
<dbReference type="Pfam" id="PF06224">
    <property type="entry name" value="AlkZ-like"/>
    <property type="match status" value="1"/>
</dbReference>
<dbReference type="GO" id="GO:0003677">
    <property type="term" value="F:DNA binding"/>
    <property type="evidence" value="ECO:0007669"/>
    <property type="project" value="UniProtKB-KW"/>
</dbReference>
<dbReference type="RefSeq" id="WP_066472337.1">
    <property type="nucleotide sequence ID" value="NZ_CBCRUZ010000016.1"/>
</dbReference>
<gene>
    <name evidence="1" type="ORF">KV203_15765</name>
</gene>
<dbReference type="Proteomes" id="UP000887023">
    <property type="component" value="Chromosome"/>
</dbReference>
<dbReference type="PANTHER" id="PTHR38479">
    <property type="entry name" value="LMO0824 PROTEIN"/>
    <property type="match status" value="1"/>
</dbReference>
<organism evidence="1 2">
    <name type="scientific">Skermania pinensis</name>
    <dbReference type="NCBI Taxonomy" id="39122"/>
    <lineage>
        <taxon>Bacteria</taxon>
        <taxon>Bacillati</taxon>
        <taxon>Actinomycetota</taxon>
        <taxon>Actinomycetes</taxon>
        <taxon>Mycobacteriales</taxon>
        <taxon>Gordoniaceae</taxon>
        <taxon>Skermania</taxon>
    </lineage>
</organism>
<dbReference type="EMBL" id="CP079105">
    <property type="protein sequence ID" value="QXQ13309.1"/>
    <property type="molecule type" value="Genomic_DNA"/>
</dbReference>
<keyword evidence="2" id="KW-1185">Reference proteome</keyword>
<evidence type="ECO:0000313" key="2">
    <source>
        <dbReference type="Proteomes" id="UP000887023"/>
    </source>
</evidence>